<accession>A0ACC3CHC6</accession>
<proteinExistence type="predicted"/>
<organism evidence="1 2">
    <name type="scientific">Pyropia yezoensis</name>
    <name type="common">Susabi-nori</name>
    <name type="synonym">Porphyra yezoensis</name>
    <dbReference type="NCBI Taxonomy" id="2788"/>
    <lineage>
        <taxon>Eukaryota</taxon>
        <taxon>Rhodophyta</taxon>
        <taxon>Bangiophyceae</taxon>
        <taxon>Bangiales</taxon>
        <taxon>Bangiaceae</taxon>
        <taxon>Pyropia</taxon>
    </lineage>
</organism>
<dbReference type="EMBL" id="CM020620">
    <property type="protein sequence ID" value="KAK1869579.1"/>
    <property type="molecule type" value="Genomic_DNA"/>
</dbReference>
<dbReference type="Proteomes" id="UP000798662">
    <property type="component" value="Chromosome 3"/>
</dbReference>
<comment type="caution">
    <text evidence="1">The sequence shown here is derived from an EMBL/GenBank/DDBJ whole genome shotgun (WGS) entry which is preliminary data.</text>
</comment>
<sequence length="270" mass="29110">MCEAESRREVGGRREDDGRAGPAGEGERREAAGVIYRRRAPGQGAAADRVPASGERTKRGVPQPVSALGRAARPRLPASALTTARVSVAATVRSWVQFAPSVARRRPGGSNWSYAETKASNNAEAADLLASAQAIGATAQNRVHMPQSMNHTSHWKPLLLAVQRDQTTHAWSGTTILNPHQVTNRQKDGTPKTRAKAHPLTRLYLPGACEKEELFEGTWHAAQRHAHAGVRASCTDGAPSHVDGHAHKPEQQEAKPGPRRPTRAHVKRPA</sequence>
<protein>
    <submittedName>
        <fullName evidence="1">Uncharacterized protein</fullName>
    </submittedName>
</protein>
<reference evidence="1" key="1">
    <citation type="submission" date="2019-11" db="EMBL/GenBank/DDBJ databases">
        <title>Nori genome reveals adaptations in red seaweeds to the harsh intertidal environment.</title>
        <authorList>
            <person name="Wang D."/>
            <person name="Mao Y."/>
        </authorList>
    </citation>
    <scope>NUCLEOTIDE SEQUENCE</scope>
    <source>
        <tissue evidence="1">Gametophyte</tissue>
    </source>
</reference>
<evidence type="ECO:0000313" key="2">
    <source>
        <dbReference type="Proteomes" id="UP000798662"/>
    </source>
</evidence>
<name>A0ACC3CHC6_PYRYE</name>
<keyword evidence="2" id="KW-1185">Reference proteome</keyword>
<evidence type="ECO:0000313" key="1">
    <source>
        <dbReference type="EMBL" id="KAK1869579.1"/>
    </source>
</evidence>
<gene>
    <name evidence="1" type="ORF">I4F81_012053</name>
</gene>